<accession>A0A7I8KAC4</accession>
<evidence type="ECO:0000313" key="3">
    <source>
        <dbReference type="Proteomes" id="UP000663760"/>
    </source>
</evidence>
<sequence length="322" mass="33665">MGGCLSSKRVFLPGRRKPRSRSEEEDPAVQSERNGTAVAPLPAPPLPPEEEAVVKEVLTETPNPSAAVAVVAAACRRAAADGAALKLKSPEKDVVAPAAVKGGADAMSGEETSEMCSVSESFSVSTTLTEKTEDAREDTATSRRGKRPPPEWSPPGKSCHPRRRFPSGEFAAGAGGGRARSSRLRTRRSEDMSSLARDASRARLQLAGNGRAPAAGMGRNQDDWRERRSASPAGKRLADLRAAGGEGGMSRSSSARRVERAASPHRAFGPSPEANNKMRGAGAGAAGAERGGEGEVEERRTAAAGGESLENPLVSLECFIFL</sequence>
<evidence type="ECO:0000256" key="1">
    <source>
        <dbReference type="SAM" id="MobiDB-lite"/>
    </source>
</evidence>
<reference evidence="2" key="1">
    <citation type="submission" date="2020-02" db="EMBL/GenBank/DDBJ databases">
        <authorList>
            <person name="Scholz U."/>
            <person name="Mascher M."/>
            <person name="Fiebig A."/>
        </authorList>
    </citation>
    <scope>NUCLEOTIDE SEQUENCE</scope>
</reference>
<dbReference type="AlphaFoldDB" id="A0A7I8KAC4"/>
<name>A0A7I8KAC4_SPIIN</name>
<feature type="compositionally biased region" description="Polar residues" evidence="1">
    <location>
        <begin position="114"/>
        <end position="129"/>
    </location>
</feature>
<proteinExistence type="predicted"/>
<dbReference type="Proteomes" id="UP000663760">
    <property type="component" value="Chromosome 4"/>
</dbReference>
<feature type="region of interest" description="Disordered" evidence="1">
    <location>
        <begin position="103"/>
        <end position="308"/>
    </location>
</feature>
<dbReference type="EMBL" id="LR746267">
    <property type="protein sequence ID" value="CAA7394689.1"/>
    <property type="molecule type" value="Genomic_DNA"/>
</dbReference>
<gene>
    <name evidence="2" type="ORF">SI8410_04005350</name>
</gene>
<feature type="compositionally biased region" description="Basic and acidic residues" evidence="1">
    <location>
        <begin position="220"/>
        <end position="229"/>
    </location>
</feature>
<dbReference type="PANTHER" id="PTHR33871:SF1">
    <property type="entry name" value="OS05G0503100 PROTEIN"/>
    <property type="match status" value="1"/>
</dbReference>
<feature type="compositionally biased region" description="Basic and acidic residues" evidence="1">
    <location>
        <begin position="290"/>
        <end position="301"/>
    </location>
</feature>
<feature type="compositionally biased region" description="Basic and acidic residues" evidence="1">
    <location>
        <begin position="130"/>
        <end position="141"/>
    </location>
</feature>
<organism evidence="2 3">
    <name type="scientific">Spirodela intermedia</name>
    <name type="common">Intermediate duckweed</name>
    <dbReference type="NCBI Taxonomy" id="51605"/>
    <lineage>
        <taxon>Eukaryota</taxon>
        <taxon>Viridiplantae</taxon>
        <taxon>Streptophyta</taxon>
        <taxon>Embryophyta</taxon>
        <taxon>Tracheophyta</taxon>
        <taxon>Spermatophyta</taxon>
        <taxon>Magnoliopsida</taxon>
        <taxon>Liliopsida</taxon>
        <taxon>Araceae</taxon>
        <taxon>Lemnoideae</taxon>
        <taxon>Spirodela</taxon>
    </lineage>
</organism>
<feature type="region of interest" description="Disordered" evidence="1">
    <location>
        <begin position="1"/>
        <end position="48"/>
    </location>
</feature>
<dbReference type="PANTHER" id="PTHR33871">
    <property type="entry name" value="OS05G0503100 PROTEIN-RELATED"/>
    <property type="match status" value="1"/>
</dbReference>
<keyword evidence="3" id="KW-1185">Reference proteome</keyword>
<evidence type="ECO:0000313" key="2">
    <source>
        <dbReference type="EMBL" id="CAA7394689.1"/>
    </source>
</evidence>
<protein>
    <submittedName>
        <fullName evidence="2">Uncharacterized protein</fullName>
    </submittedName>
</protein>